<feature type="compositionally biased region" description="Basic and acidic residues" evidence="4">
    <location>
        <begin position="344"/>
        <end position="356"/>
    </location>
</feature>
<dbReference type="Pfam" id="PF05911">
    <property type="entry name" value="FPP"/>
    <property type="match status" value="1"/>
</dbReference>
<feature type="region of interest" description="Disordered" evidence="4">
    <location>
        <begin position="1176"/>
        <end position="1240"/>
    </location>
</feature>
<reference evidence="5" key="1">
    <citation type="submission" date="2021-01" db="EMBL/GenBank/DDBJ databases">
        <title>Adiantum capillus-veneris genome.</title>
        <authorList>
            <person name="Fang Y."/>
            <person name="Liao Q."/>
        </authorList>
    </citation>
    <scope>NUCLEOTIDE SEQUENCE</scope>
    <source>
        <strain evidence="5">H3</strain>
        <tissue evidence="5">Leaf</tissue>
    </source>
</reference>
<dbReference type="PANTHER" id="PTHR31580">
    <property type="entry name" value="FILAMENT-LIKE PLANT PROTEIN 4"/>
    <property type="match status" value="1"/>
</dbReference>
<name>A0A9D4Z7X8_ADICA</name>
<dbReference type="InterPro" id="IPR008587">
    <property type="entry name" value="FPP_plant"/>
</dbReference>
<feature type="compositionally biased region" description="Polar residues" evidence="4">
    <location>
        <begin position="1202"/>
        <end position="1218"/>
    </location>
</feature>
<feature type="compositionally biased region" description="Basic residues" evidence="4">
    <location>
        <begin position="1190"/>
        <end position="1201"/>
    </location>
</feature>
<dbReference type="EMBL" id="JABFUD020000019">
    <property type="protein sequence ID" value="KAI5064884.1"/>
    <property type="molecule type" value="Genomic_DNA"/>
</dbReference>
<evidence type="ECO:0000256" key="3">
    <source>
        <dbReference type="SAM" id="Coils"/>
    </source>
</evidence>
<feature type="compositionally biased region" description="Low complexity" evidence="4">
    <location>
        <begin position="789"/>
        <end position="811"/>
    </location>
</feature>
<dbReference type="AlphaFoldDB" id="A0A9D4Z7X8"/>
<dbReference type="PANTHER" id="PTHR31580:SF4">
    <property type="entry name" value="FILAMENT-LIKE PLANT PROTEIN 6"/>
    <property type="match status" value="1"/>
</dbReference>
<feature type="region of interest" description="Disordered" evidence="4">
    <location>
        <begin position="784"/>
        <end position="813"/>
    </location>
</feature>
<dbReference type="Proteomes" id="UP000886520">
    <property type="component" value="Chromosome 19"/>
</dbReference>
<feature type="coiled-coil region" evidence="3">
    <location>
        <begin position="848"/>
        <end position="875"/>
    </location>
</feature>
<evidence type="ECO:0000313" key="6">
    <source>
        <dbReference type="Proteomes" id="UP000886520"/>
    </source>
</evidence>
<dbReference type="OrthoDB" id="1926355at2759"/>
<evidence type="ECO:0000256" key="1">
    <source>
        <dbReference type="ARBA" id="ARBA00005921"/>
    </source>
</evidence>
<gene>
    <name evidence="5" type="ORF">GOP47_0019579</name>
</gene>
<protein>
    <submittedName>
        <fullName evidence="5">Uncharacterized protein</fullName>
    </submittedName>
</protein>
<keyword evidence="6" id="KW-1185">Reference proteome</keyword>
<evidence type="ECO:0000313" key="5">
    <source>
        <dbReference type="EMBL" id="KAI5064884.1"/>
    </source>
</evidence>
<comment type="similarity">
    <text evidence="1">Belongs to the FPP family.</text>
</comment>
<feature type="compositionally biased region" description="Low complexity" evidence="4">
    <location>
        <begin position="1227"/>
        <end position="1240"/>
    </location>
</feature>
<feature type="coiled-coil region" evidence="3">
    <location>
        <begin position="904"/>
        <end position="1008"/>
    </location>
</feature>
<feature type="coiled-coil region" evidence="3">
    <location>
        <begin position="171"/>
        <end position="199"/>
    </location>
</feature>
<evidence type="ECO:0000256" key="2">
    <source>
        <dbReference type="ARBA" id="ARBA00023054"/>
    </source>
</evidence>
<organism evidence="5 6">
    <name type="scientific">Adiantum capillus-veneris</name>
    <name type="common">Maidenhair fern</name>
    <dbReference type="NCBI Taxonomy" id="13818"/>
    <lineage>
        <taxon>Eukaryota</taxon>
        <taxon>Viridiplantae</taxon>
        <taxon>Streptophyta</taxon>
        <taxon>Embryophyta</taxon>
        <taxon>Tracheophyta</taxon>
        <taxon>Polypodiopsida</taxon>
        <taxon>Polypodiidae</taxon>
        <taxon>Polypodiales</taxon>
        <taxon>Pteridineae</taxon>
        <taxon>Pteridaceae</taxon>
        <taxon>Vittarioideae</taxon>
        <taxon>Adiantum</taxon>
    </lineage>
</organism>
<evidence type="ECO:0000256" key="4">
    <source>
        <dbReference type="SAM" id="MobiDB-lite"/>
    </source>
</evidence>
<proteinExistence type="inferred from homology"/>
<feature type="region of interest" description="Disordered" evidence="4">
    <location>
        <begin position="344"/>
        <end position="365"/>
    </location>
</feature>
<accession>A0A9D4Z7X8</accession>
<comment type="caution">
    <text evidence="5">The sequence shown here is derived from an EMBL/GenBank/DDBJ whole genome shotgun (WGS) entry which is preliminary data.</text>
</comment>
<keyword evidence="2 3" id="KW-0175">Coiled coil</keyword>
<sequence>MTLLQPATRVPDSCITAILGAGLDGICKSLLQKEILEKSLSTISATKLCPSFVSPPQLWFHVYGGKSKRVTLDHRNLNDISTIVLDHSRVADDGSTQWQDYEEKIKVLNDKLSAALMDVASKELLAKQHAKLAEEAVSGWETVEAEAASMKQQLEVTIQQKLATEDRVSHLDGALKECMRQLRNVREEQEESIHNAIMKKTRDWDRLQCELEEKMADLEQHFLEKDAENKAMSRSLVERARTISQISESCATAQAEASMLRVRLESSEKEKVALKYELSVAHKEIEIRNEEKGLSKRAADAANKQHLEDVKKIAKLEAECQRLRSLIRKKLPGPAAIAQMRLEAEGPGIEKTDSRKKNGKGNISPRDSLMQSMQEFTMEDNHQTKEGDLWSDRFSSLEDETKMLREVLTKRNNELQSARLMCARTASKLSAVEQQLEALNSNQGKQRMPVVSGLETQLEKSFANSGEPSLASVSEDGNDGEVSCAESWATALIAELDQFKKEKLMPAGNETSAFALKSETDYFMEMEQLVGLSPRHEHSSKERTFWEQKEDAVAEDSGKSAQKVDGNLAKEVENQDDACKLCEEFHTRLAAAEKDLAQKAADQTSLVELKRKLTLLFEEGAADVDELWEKLREDIELPENLSKSCLPADRSSTLPANANPLAKQDGSSYSLDPNSVLHGVVLELTTAVCKVVSLVKDLAVSNPEDQFTAATMPTVDANDAHIASAFRNFDFLDDGLLKTDDLDAKYHSLTEMSNHFTSGKLDLLQLMRELSSILSHIARVKTTQNGTARSSSRKSLSFKSSTNTSGETSGEMELIGLGSPMSDTSKSECSEAAAKIVPADESVQSFRKDCFSSEILRLEEELRKAQAERIALETHMKADYRRFSDIEEELFQLKLVKGELETCVAKDQEEIQQLRGEKFEAEQRLGSLQTQLNSAESSKELGKRRLSDMAAVKDEAESQLRACKSELEELRLELNALGKELFHKEQKNSELEGMCKDLKEELETKSSLSCPKCSRDAAKDEQLCRELEIAAASEKLAECERTILVLGQQLKALASPKGSDSYEAIQNSFSLAQASFDSPQGPSSTYSSTSHDNAFEISGSVRFSEPQEDFIAKKGMGRLKKDSPWDPRASIASDILDSELISLAAMPGQASGRRMFDMFGDRVPVHEDYIEAVAQMPSSPETEPILPKRVASKPPRRKKRSPQSFVGVNLSKSMNDACSPSAEKHGSSFSRFFSRTKSSY</sequence>